<feature type="compositionally biased region" description="Polar residues" evidence="3">
    <location>
        <begin position="67"/>
        <end position="76"/>
    </location>
</feature>
<dbReference type="STRING" id="1684307.A0A316UGX1"/>
<feature type="region of interest" description="Disordered" evidence="3">
    <location>
        <begin position="1"/>
        <end position="95"/>
    </location>
</feature>
<dbReference type="Pfam" id="PF12928">
    <property type="entry name" value="tRNA_int_end_N2"/>
    <property type="match status" value="1"/>
</dbReference>
<feature type="compositionally biased region" description="Low complexity" evidence="3">
    <location>
        <begin position="571"/>
        <end position="581"/>
    </location>
</feature>
<dbReference type="GO" id="GO:0000214">
    <property type="term" value="C:tRNA-intron endonuclease complex"/>
    <property type="evidence" value="ECO:0007669"/>
    <property type="project" value="TreeGrafter"/>
</dbReference>
<gene>
    <name evidence="5" type="ORF">BCV69DRAFT_310659</name>
</gene>
<feature type="region of interest" description="Disordered" evidence="3">
    <location>
        <begin position="571"/>
        <end position="608"/>
    </location>
</feature>
<evidence type="ECO:0000256" key="3">
    <source>
        <dbReference type="SAM" id="MobiDB-lite"/>
    </source>
</evidence>
<evidence type="ECO:0000256" key="1">
    <source>
        <dbReference type="ARBA" id="ARBA00005736"/>
    </source>
</evidence>
<accession>A0A316UGX1</accession>
<dbReference type="OrthoDB" id="408683at2759"/>
<dbReference type="EMBL" id="KZ819322">
    <property type="protein sequence ID" value="PWN23183.1"/>
    <property type="molecule type" value="Genomic_DNA"/>
</dbReference>
<comment type="similarity">
    <text evidence="1">Belongs to the SEN54 family.</text>
</comment>
<feature type="compositionally biased region" description="Basic and acidic residues" evidence="3">
    <location>
        <begin position="79"/>
        <end position="95"/>
    </location>
</feature>
<dbReference type="InterPro" id="IPR024336">
    <property type="entry name" value="tRNA_splic_suSen54_N"/>
</dbReference>
<dbReference type="PANTHER" id="PTHR21027:SF1">
    <property type="entry name" value="TRNA-SPLICING ENDONUCLEASE SUBUNIT SEN54"/>
    <property type="match status" value="1"/>
</dbReference>
<dbReference type="RefSeq" id="XP_025350343.1">
    <property type="nucleotide sequence ID" value="XM_025494808.1"/>
</dbReference>
<dbReference type="Proteomes" id="UP000245942">
    <property type="component" value="Unassembled WGS sequence"/>
</dbReference>
<dbReference type="InterPro" id="IPR024337">
    <property type="entry name" value="tRNA_splic_suSen54"/>
</dbReference>
<protein>
    <recommendedName>
        <fullName evidence="4">tRNA-splicing endonuclease subunit Sen54 N-terminal domain-containing protein</fullName>
    </recommendedName>
</protein>
<organism evidence="5 6">
    <name type="scientific">Pseudomicrostroma glucosiphilum</name>
    <dbReference type="NCBI Taxonomy" id="1684307"/>
    <lineage>
        <taxon>Eukaryota</taxon>
        <taxon>Fungi</taxon>
        <taxon>Dikarya</taxon>
        <taxon>Basidiomycota</taxon>
        <taxon>Ustilaginomycotina</taxon>
        <taxon>Exobasidiomycetes</taxon>
        <taxon>Microstromatales</taxon>
        <taxon>Microstromatales incertae sedis</taxon>
        <taxon>Pseudomicrostroma</taxon>
    </lineage>
</organism>
<evidence type="ECO:0000313" key="6">
    <source>
        <dbReference type="Proteomes" id="UP000245942"/>
    </source>
</evidence>
<dbReference type="PANTHER" id="PTHR21027">
    <property type="entry name" value="TRNA-SPLICING ENDONUCLEASE SUBUNIT SEN54"/>
    <property type="match status" value="1"/>
</dbReference>
<name>A0A316UGX1_9BASI</name>
<feature type="domain" description="tRNA-splicing endonuclease subunit Sen54 N-terminal" evidence="4">
    <location>
        <begin position="107"/>
        <end position="209"/>
    </location>
</feature>
<proteinExistence type="inferred from homology"/>
<dbReference type="AlphaFoldDB" id="A0A316UGX1"/>
<evidence type="ECO:0000313" key="5">
    <source>
        <dbReference type="EMBL" id="PWN23183.1"/>
    </source>
</evidence>
<evidence type="ECO:0000256" key="2">
    <source>
        <dbReference type="ARBA" id="ARBA00022694"/>
    </source>
</evidence>
<keyword evidence="6" id="KW-1185">Reference proteome</keyword>
<dbReference type="GeneID" id="37016542"/>
<sequence>MAESLPKAKKQGKLPPAPSSAKLDDKAEESMMAEGDGGAPSDDSDDEVADFRNLLPQLLADKGASAGSDNGIQSISIPKRGEKDFEPTGFRGQERKLEESRRAMEMVISQSRRCGSKTLSTAIWRPDLNRAIVQVSRGTTIASMGVTARTPLTVSSPDDLPSTSSDVIGPNNQVGVWKAGIFYPRSVTRTELLPEEALFLIERGTLDCTTSIRLQDSEEEVQIPLSLQHAFSLMLGKDGCTRERYQAYAYLKRLGYYVQRASVAESLKEAAAAARKRELLGTDHDIATPQDRKPSSQGVIADPKRPLKLVTLWDLLLYIPRRLAQVGTTVSSAMIAWLKSVASKASRTLWGGGLGSRPSYTTRGRGLLGLGGQQLADYDSIFSALQIIPSGHDLPTPHARSSQPSDPRFQPFFYAWRPATRFRKTNPPLPEYRIAAISARDSSLPKLHEFQSMFESVPLERDASARVAGEGGGEVDEAEEEERIRAAAEKKRNDESYGRGFLAKKRKEEIMAARAAKRSGQPGIGSSALGSWLRERLESYLPPRVLSAADNLLSGTSSLLLALAKAFSHLPPGNSRSSPFNNRRRQGPPRPHFQQSQHRRPNPFPALKAGRRDVILAVTDHGTTSMLRFGEAEFEKWRLMGAPN</sequence>
<evidence type="ECO:0000259" key="4">
    <source>
        <dbReference type="Pfam" id="PF12928"/>
    </source>
</evidence>
<reference evidence="5 6" key="1">
    <citation type="journal article" date="2018" name="Mol. Biol. Evol.">
        <title>Broad Genomic Sampling Reveals a Smut Pathogenic Ancestry of the Fungal Clade Ustilaginomycotina.</title>
        <authorList>
            <person name="Kijpornyongpan T."/>
            <person name="Mondo S.J."/>
            <person name="Barry K."/>
            <person name="Sandor L."/>
            <person name="Lee J."/>
            <person name="Lipzen A."/>
            <person name="Pangilinan J."/>
            <person name="LaButti K."/>
            <person name="Hainaut M."/>
            <person name="Henrissat B."/>
            <person name="Grigoriev I.V."/>
            <person name="Spatafora J.W."/>
            <person name="Aime M.C."/>
        </authorList>
    </citation>
    <scope>NUCLEOTIDE SEQUENCE [LARGE SCALE GENOMIC DNA]</scope>
    <source>
        <strain evidence="5 6">MCA 4718</strain>
    </source>
</reference>
<keyword evidence="2" id="KW-0819">tRNA processing</keyword>
<dbReference type="GO" id="GO:0000379">
    <property type="term" value="P:tRNA-type intron splice site recognition and cleavage"/>
    <property type="evidence" value="ECO:0007669"/>
    <property type="project" value="TreeGrafter"/>
</dbReference>